<sequence length="513" mass="59126">MLALLRFVAILTIRSVLAWENDTVSEHKVVDFDKSLIIVWELSGLNSRSEITTIFQSNIGKQNNITVSFNPFIRSVIFETDINNNKNITQQIIQSKNDIKILFFMFNKEGSVTVLVDCPKINQIKKQWKSDYVPMMTKIHLYKNTHSFSSIDSASLAFKCKDSIDIEPGTIVHFTGKINSIGTLIFSFEITNRTRTVIYSFSFINGEFQVISSDDQILYIPMYGSINDSFFLLFTTDGVEIYADCPSVRYWNGFWPVSFFNNSIRIETFITFEKGNGKSYELLFTFCTVNNLSQIINENKAINSYNSAFLPSHDQATKLDEFFLDGRFPFGYLMRPVHRVLIASRENAQPSFFYRSINDYVEGFSDGKNNFWIGLDILNYVTDNHNYALRIEAENGELVEEYKVFKVGNRSLKYRLTVSEPFDQNVKGFLRHNGLEFSAYNFGSYSSQAVKFNAFFWLKSDTNYFCFSCENGVENGASYSNVIEFGIDARLNNYGYNRNQLSKIKTIKMFLLP</sequence>
<accession>A0A3M7P8S6</accession>
<name>A0A3M7P8S6_BRAPC</name>
<dbReference type="InterPro" id="IPR036056">
    <property type="entry name" value="Fibrinogen-like_C"/>
</dbReference>
<feature type="signal peptide" evidence="1">
    <location>
        <begin position="1"/>
        <end position="18"/>
    </location>
</feature>
<dbReference type="AlphaFoldDB" id="A0A3M7P8S6"/>
<dbReference type="SMART" id="SM00186">
    <property type="entry name" value="FBG"/>
    <property type="match status" value="1"/>
</dbReference>
<comment type="caution">
    <text evidence="3">The sequence shown here is derived from an EMBL/GenBank/DDBJ whole genome shotgun (WGS) entry which is preliminary data.</text>
</comment>
<dbReference type="PANTHER" id="PTHR19143:SF458">
    <property type="entry name" value="FIBRINOGEN C-TERMINAL DOMAIN-CONTAINING PROTEIN-RELATED"/>
    <property type="match status" value="1"/>
</dbReference>
<dbReference type="PANTHER" id="PTHR19143">
    <property type="entry name" value="FIBRINOGEN/TENASCIN/ANGIOPOEITIN"/>
    <property type="match status" value="1"/>
</dbReference>
<evidence type="ECO:0000313" key="3">
    <source>
        <dbReference type="EMBL" id="RMZ95104.1"/>
    </source>
</evidence>
<dbReference type="STRING" id="10195.A0A3M7P8S6"/>
<evidence type="ECO:0000256" key="1">
    <source>
        <dbReference type="SAM" id="SignalP"/>
    </source>
</evidence>
<dbReference type="Proteomes" id="UP000276133">
    <property type="component" value="Unassembled WGS sequence"/>
</dbReference>
<dbReference type="InterPro" id="IPR050373">
    <property type="entry name" value="Fibrinogen_C-term_domain"/>
</dbReference>
<evidence type="ECO:0000313" key="4">
    <source>
        <dbReference type="Proteomes" id="UP000276133"/>
    </source>
</evidence>
<dbReference type="SUPFAM" id="SSF56496">
    <property type="entry name" value="Fibrinogen C-terminal domain-like"/>
    <property type="match status" value="1"/>
</dbReference>
<keyword evidence="1" id="KW-0732">Signal</keyword>
<dbReference type="Gene3D" id="3.90.215.10">
    <property type="entry name" value="Gamma Fibrinogen, chain A, domain 1"/>
    <property type="match status" value="1"/>
</dbReference>
<organism evidence="3 4">
    <name type="scientific">Brachionus plicatilis</name>
    <name type="common">Marine rotifer</name>
    <name type="synonym">Brachionus muelleri</name>
    <dbReference type="NCBI Taxonomy" id="10195"/>
    <lineage>
        <taxon>Eukaryota</taxon>
        <taxon>Metazoa</taxon>
        <taxon>Spiralia</taxon>
        <taxon>Gnathifera</taxon>
        <taxon>Rotifera</taxon>
        <taxon>Eurotatoria</taxon>
        <taxon>Monogononta</taxon>
        <taxon>Pseudotrocha</taxon>
        <taxon>Ploima</taxon>
        <taxon>Brachionidae</taxon>
        <taxon>Brachionus</taxon>
    </lineage>
</organism>
<dbReference type="InterPro" id="IPR014716">
    <property type="entry name" value="Fibrinogen_a/b/g_C_1"/>
</dbReference>
<keyword evidence="4" id="KW-1185">Reference proteome</keyword>
<dbReference type="GO" id="GO:0005615">
    <property type="term" value="C:extracellular space"/>
    <property type="evidence" value="ECO:0007669"/>
    <property type="project" value="TreeGrafter"/>
</dbReference>
<gene>
    <name evidence="3" type="ORF">BpHYR1_029296</name>
</gene>
<dbReference type="Pfam" id="PF00147">
    <property type="entry name" value="Fibrinogen_C"/>
    <property type="match status" value="1"/>
</dbReference>
<dbReference type="InterPro" id="IPR002181">
    <property type="entry name" value="Fibrinogen_a/b/g_C_dom"/>
</dbReference>
<evidence type="ECO:0000259" key="2">
    <source>
        <dbReference type="SMART" id="SM00186"/>
    </source>
</evidence>
<dbReference type="EMBL" id="REGN01012589">
    <property type="protein sequence ID" value="RMZ95104.1"/>
    <property type="molecule type" value="Genomic_DNA"/>
</dbReference>
<reference evidence="3 4" key="1">
    <citation type="journal article" date="2018" name="Sci. Rep.">
        <title>Genomic signatures of local adaptation to the degree of environmental predictability in rotifers.</title>
        <authorList>
            <person name="Franch-Gras L."/>
            <person name="Hahn C."/>
            <person name="Garcia-Roger E.M."/>
            <person name="Carmona M.J."/>
            <person name="Serra M."/>
            <person name="Gomez A."/>
        </authorList>
    </citation>
    <scope>NUCLEOTIDE SEQUENCE [LARGE SCALE GENOMIC DNA]</scope>
    <source>
        <strain evidence="3">HYR1</strain>
    </source>
</reference>
<dbReference type="OrthoDB" id="6275059at2759"/>
<feature type="domain" description="Fibrinogen C-terminal" evidence="2">
    <location>
        <begin position="314"/>
        <end position="507"/>
    </location>
</feature>
<proteinExistence type="predicted"/>
<protein>
    <submittedName>
        <fullName evidence="3">Tenascin isoform X1</fullName>
    </submittedName>
</protein>
<feature type="chain" id="PRO_5018063229" evidence="1">
    <location>
        <begin position="19"/>
        <end position="513"/>
    </location>
</feature>